<protein>
    <submittedName>
        <fullName evidence="4">Tripartite tricarboxylate transporter TctB family protein</fullName>
    </submittedName>
</protein>
<keyword evidence="2" id="KW-0472">Membrane</keyword>
<keyword evidence="2" id="KW-1133">Transmembrane helix</keyword>
<accession>A0ABP6SYT0</accession>
<feature type="region of interest" description="Disordered" evidence="1">
    <location>
        <begin position="1"/>
        <end position="52"/>
    </location>
</feature>
<evidence type="ECO:0000259" key="3">
    <source>
        <dbReference type="Pfam" id="PF07331"/>
    </source>
</evidence>
<reference evidence="5" key="1">
    <citation type="journal article" date="2019" name="Int. J. Syst. Evol. Microbiol.">
        <title>The Global Catalogue of Microorganisms (GCM) 10K type strain sequencing project: providing services to taxonomists for standard genome sequencing and annotation.</title>
        <authorList>
            <consortium name="The Broad Institute Genomics Platform"/>
            <consortium name="The Broad Institute Genome Sequencing Center for Infectious Disease"/>
            <person name="Wu L."/>
            <person name="Ma J."/>
        </authorList>
    </citation>
    <scope>NUCLEOTIDE SEQUENCE [LARGE SCALE GENOMIC DNA]</scope>
    <source>
        <strain evidence="5">JCM 9458</strain>
    </source>
</reference>
<keyword evidence="5" id="KW-1185">Reference proteome</keyword>
<comment type="caution">
    <text evidence="4">The sequence shown here is derived from an EMBL/GenBank/DDBJ whole genome shotgun (WGS) entry which is preliminary data.</text>
</comment>
<feature type="transmembrane region" description="Helical" evidence="2">
    <location>
        <begin position="92"/>
        <end position="112"/>
    </location>
</feature>
<dbReference type="Pfam" id="PF07331">
    <property type="entry name" value="TctB"/>
    <property type="match status" value="1"/>
</dbReference>
<feature type="transmembrane region" description="Helical" evidence="2">
    <location>
        <begin position="124"/>
        <end position="147"/>
    </location>
</feature>
<evidence type="ECO:0000256" key="1">
    <source>
        <dbReference type="SAM" id="MobiDB-lite"/>
    </source>
</evidence>
<dbReference type="EMBL" id="BAAAYN010000023">
    <property type="protein sequence ID" value="GAA3388876.1"/>
    <property type="molecule type" value="Genomic_DNA"/>
</dbReference>
<dbReference type="InterPro" id="IPR009936">
    <property type="entry name" value="DUF1468"/>
</dbReference>
<feature type="domain" description="DUF1468" evidence="3">
    <location>
        <begin position="61"/>
        <end position="194"/>
    </location>
</feature>
<organism evidence="4 5">
    <name type="scientific">Cryptosporangium minutisporangium</name>
    <dbReference type="NCBI Taxonomy" id="113569"/>
    <lineage>
        <taxon>Bacteria</taxon>
        <taxon>Bacillati</taxon>
        <taxon>Actinomycetota</taxon>
        <taxon>Actinomycetes</taxon>
        <taxon>Cryptosporangiales</taxon>
        <taxon>Cryptosporangiaceae</taxon>
        <taxon>Cryptosporangium</taxon>
    </lineage>
</organism>
<dbReference type="Proteomes" id="UP001501676">
    <property type="component" value="Unassembled WGS sequence"/>
</dbReference>
<proteinExistence type="predicted"/>
<keyword evidence="2" id="KW-0812">Transmembrane</keyword>
<dbReference type="RefSeq" id="WP_345729355.1">
    <property type="nucleotide sequence ID" value="NZ_BAAAYN010000023.1"/>
</dbReference>
<evidence type="ECO:0000256" key="2">
    <source>
        <dbReference type="SAM" id="Phobius"/>
    </source>
</evidence>
<gene>
    <name evidence="4" type="ORF">GCM10020369_36790</name>
</gene>
<feature type="transmembrane region" description="Helical" evidence="2">
    <location>
        <begin position="57"/>
        <end position="80"/>
    </location>
</feature>
<evidence type="ECO:0000313" key="4">
    <source>
        <dbReference type="EMBL" id="GAA3388876.1"/>
    </source>
</evidence>
<sequence>MTPSIGDRPASNDASKPADAPPSVDPTGDADPPDGTEVAPDDMAEVESERPPAAGPVANIVAGVLVTVLGAASLVGSLSLGAGSAASPRPGTWPALVSAGLIALGLTLIVRARTAGDAERYTSAALLVLAGVATMVVYVVMLPVVGFEIPTALLAFVWLRYLGREGWRISIVVSLGATAAFYALFVGALDVAIPHLF</sequence>
<feature type="compositionally biased region" description="Acidic residues" evidence="1">
    <location>
        <begin position="31"/>
        <end position="46"/>
    </location>
</feature>
<feature type="transmembrane region" description="Helical" evidence="2">
    <location>
        <begin position="167"/>
        <end position="193"/>
    </location>
</feature>
<name>A0ABP6SYT0_9ACTN</name>
<evidence type="ECO:0000313" key="5">
    <source>
        <dbReference type="Proteomes" id="UP001501676"/>
    </source>
</evidence>